<evidence type="ECO:0000256" key="9">
    <source>
        <dbReference type="ARBA" id="ARBA00039086"/>
    </source>
</evidence>
<dbReference type="GO" id="GO:0005615">
    <property type="term" value="C:extracellular space"/>
    <property type="evidence" value="ECO:0007669"/>
    <property type="project" value="UniProtKB-KW"/>
</dbReference>
<dbReference type="Gene3D" id="3.30.429.10">
    <property type="entry name" value="Macrophage Migration Inhibitory Factor"/>
    <property type="match status" value="1"/>
</dbReference>
<gene>
    <name evidence="13" type="ORF">Vbra_19720</name>
</gene>
<evidence type="ECO:0000256" key="3">
    <source>
        <dbReference type="ARBA" id="ARBA00022514"/>
    </source>
</evidence>
<evidence type="ECO:0000256" key="7">
    <source>
        <dbReference type="ARBA" id="ARBA00036823"/>
    </source>
</evidence>
<sequence length="124" mass="13031">MPHVHVMASAGPQPDMVIDATLKDVESAVCEVLGKPLSYVQSAYTQATKMRFGGQDGNTVWVQVNSIGKIGPATNPALAQAITKAVCDHLPVPANRVLSPCATCRRQTGPTEAPPLAECLKSHA</sequence>
<evidence type="ECO:0000256" key="5">
    <source>
        <dbReference type="ARBA" id="ARBA00023235"/>
    </source>
</evidence>
<keyword evidence="3" id="KW-0202">Cytokine</keyword>
<evidence type="ECO:0000256" key="12">
    <source>
        <dbReference type="ARBA" id="ARBA00042730"/>
    </source>
</evidence>
<dbReference type="STRING" id="1169540.A0A0G4H716"/>
<proteinExistence type="inferred from homology"/>
<evidence type="ECO:0000256" key="11">
    <source>
        <dbReference type="ARBA" id="ARBA00041912"/>
    </source>
</evidence>
<dbReference type="EC" id="5.3.2.1" evidence="9"/>
<keyword evidence="4" id="KW-0964">Secreted</keyword>
<reference evidence="13 14" key="1">
    <citation type="submission" date="2014-11" db="EMBL/GenBank/DDBJ databases">
        <authorList>
            <person name="Zhu J."/>
            <person name="Qi W."/>
            <person name="Song R."/>
        </authorList>
    </citation>
    <scope>NUCLEOTIDE SEQUENCE [LARGE SCALE GENOMIC DNA]</scope>
</reference>
<dbReference type="GO" id="GO:0050178">
    <property type="term" value="F:phenylpyruvate tautomerase activity"/>
    <property type="evidence" value="ECO:0007669"/>
    <property type="project" value="UniProtKB-EC"/>
</dbReference>
<accession>A0A0G4H716</accession>
<evidence type="ECO:0000256" key="2">
    <source>
        <dbReference type="ARBA" id="ARBA00005851"/>
    </source>
</evidence>
<dbReference type="InterPro" id="IPR014347">
    <property type="entry name" value="Tautomerase/MIF_sf"/>
</dbReference>
<evidence type="ECO:0000256" key="8">
    <source>
        <dbReference type="ARBA" id="ARBA00038932"/>
    </source>
</evidence>
<dbReference type="InterPro" id="IPR001398">
    <property type="entry name" value="Macrophage_inhib_fac"/>
</dbReference>
<dbReference type="EMBL" id="CDMY01001045">
    <property type="protein sequence ID" value="CEM39673.1"/>
    <property type="molecule type" value="Genomic_DNA"/>
</dbReference>
<dbReference type="OrthoDB" id="255819at2759"/>
<evidence type="ECO:0000256" key="6">
    <source>
        <dbReference type="ARBA" id="ARBA00036735"/>
    </source>
</evidence>
<organism evidence="13 14">
    <name type="scientific">Vitrella brassicaformis (strain CCMP3155)</name>
    <dbReference type="NCBI Taxonomy" id="1169540"/>
    <lineage>
        <taxon>Eukaryota</taxon>
        <taxon>Sar</taxon>
        <taxon>Alveolata</taxon>
        <taxon>Colpodellida</taxon>
        <taxon>Vitrellaceae</taxon>
        <taxon>Vitrella</taxon>
    </lineage>
</organism>
<dbReference type="GO" id="GO:0004167">
    <property type="term" value="F:dopachrome isomerase activity"/>
    <property type="evidence" value="ECO:0007669"/>
    <property type="project" value="UniProtKB-EC"/>
</dbReference>
<dbReference type="VEuPathDB" id="CryptoDB:Vbra_19720"/>
<protein>
    <recommendedName>
        <fullName evidence="12">L-dopachrome isomerase</fullName>
        <ecNumber evidence="9">5.3.2.1</ecNumber>
        <ecNumber evidence="8">5.3.3.12</ecNumber>
    </recommendedName>
    <alternativeName>
        <fullName evidence="10">L-dopachrome tautomerase</fullName>
    </alternativeName>
    <alternativeName>
        <fullName evidence="11">Phenylpyruvate tautomerase</fullName>
    </alternativeName>
</protein>
<dbReference type="SUPFAM" id="SSF55331">
    <property type="entry name" value="Tautomerase/MIF"/>
    <property type="match status" value="1"/>
</dbReference>
<evidence type="ECO:0000256" key="4">
    <source>
        <dbReference type="ARBA" id="ARBA00022525"/>
    </source>
</evidence>
<dbReference type="Pfam" id="PF01187">
    <property type="entry name" value="MIF"/>
    <property type="match status" value="1"/>
</dbReference>
<dbReference type="FunCoup" id="A0A0G4H716">
    <property type="interactions" value="2"/>
</dbReference>
<dbReference type="EC" id="5.3.3.12" evidence="8"/>
<evidence type="ECO:0000313" key="14">
    <source>
        <dbReference type="Proteomes" id="UP000041254"/>
    </source>
</evidence>
<dbReference type="PhylomeDB" id="A0A0G4H716"/>
<comment type="similarity">
    <text evidence="2">Belongs to the MIF family.</text>
</comment>
<dbReference type="PANTHER" id="PTHR11954:SF6">
    <property type="entry name" value="MACROPHAGE MIGRATION INHIBITORY FACTOR"/>
    <property type="match status" value="1"/>
</dbReference>
<comment type="catalytic activity">
    <reaction evidence="7">
        <text>L-dopachrome = 5,6-dihydroxyindole-2-carboxylate</text>
        <dbReference type="Rhea" id="RHEA:13041"/>
        <dbReference type="ChEBI" id="CHEBI:16875"/>
        <dbReference type="ChEBI" id="CHEBI:57509"/>
        <dbReference type="EC" id="5.3.3.12"/>
    </reaction>
</comment>
<dbReference type="AlphaFoldDB" id="A0A0G4H716"/>
<dbReference type="GO" id="GO:0005125">
    <property type="term" value="F:cytokine activity"/>
    <property type="evidence" value="ECO:0007669"/>
    <property type="project" value="UniProtKB-KW"/>
</dbReference>
<evidence type="ECO:0000313" key="13">
    <source>
        <dbReference type="EMBL" id="CEM39673.1"/>
    </source>
</evidence>
<dbReference type="Proteomes" id="UP000041254">
    <property type="component" value="Unassembled WGS sequence"/>
</dbReference>
<comment type="subcellular location">
    <subcellularLocation>
        <location evidence="1">Secreted</location>
    </subcellularLocation>
</comment>
<evidence type="ECO:0000256" key="10">
    <source>
        <dbReference type="ARBA" id="ARBA00041631"/>
    </source>
</evidence>
<keyword evidence="5" id="KW-0413">Isomerase</keyword>
<dbReference type="InParanoid" id="A0A0G4H716"/>
<evidence type="ECO:0000256" key="1">
    <source>
        <dbReference type="ARBA" id="ARBA00004613"/>
    </source>
</evidence>
<comment type="catalytic activity">
    <reaction evidence="6">
        <text>3-phenylpyruvate = enol-phenylpyruvate</text>
        <dbReference type="Rhea" id="RHEA:17097"/>
        <dbReference type="ChEBI" id="CHEBI:16815"/>
        <dbReference type="ChEBI" id="CHEBI:18005"/>
        <dbReference type="EC" id="5.3.2.1"/>
    </reaction>
</comment>
<name>A0A0G4H716_VITBC</name>
<keyword evidence="14" id="KW-1185">Reference proteome</keyword>
<dbReference type="PANTHER" id="PTHR11954">
    <property type="entry name" value="D-DOPACHROME DECARBOXYLASE"/>
    <property type="match status" value="1"/>
</dbReference>